<dbReference type="Proteomes" id="UP001218218">
    <property type="component" value="Unassembled WGS sequence"/>
</dbReference>
<reference evidence="1" key="1">
    <citation type="submission" date="2023-03" db="EMBL/GenBank/DDBJ databases">
        <title>Massive genome expansion in bonnet fungi (Mycena s.s.) driven by repeated elements and novel gene families across ecological guilds.</title>
        <authorList>
            <consortium name="Lawrence Berkeley National Laboratory"/>
            <person name="Harder C.B."/>
            <person name="Miyauchi S."/>
            <person name="Viragh M."/>
            <person name="Kuo A."/>
            <person name="Thoen E."/>
            <person name="Andreopoulos B."/>
            <person name="Lu D."/>
            <person name="Skrede I."/>
            <person name="Drula E."/>
            <person name="Henrissat B."/>
            <person name="Morin E."/>
            <person name="Kohler A."/>
            <person name="Barry K."/>
            <person name="LaButti K."/>
            <person name="Morin E."/>
            <person name="Salamov A."/>
            <person name="Lipzen A."/>
            <person name="Mereny Z."/>
            <person name="Hegedus B."/>
            <person name="Baldrian P."/>
            <person name="Stursova M."/>
            <person name="Weitz H."/>
            <person name="Taylor A."/>
            <person name="Grigoriev I.V."/>
            <person name="Nagy L.G."/>
            <person name="Martin F."/>
            <person name="Kauserud H."/>
        </authorList>
    </citation>
    <scope>NUCLEOTIDE SEQUENCE</scope>
    <source>
        <strain evidence="1">CBHHK002</strain>
    </source>
</reference>
<gene>
    <name evidence="1" type="ORF">DFH08DRAFT_716451</name>
</gene>
<organism evidence="1 2">
    <name type="scientific">Mycena albidolilacea</name>
    <dbReference type="NCBI Taxonomy" id="1033008"/>
    <lineage>
        <taxon>Eukaryota</taxon>
        <taxon>Fungi</taxon>
        <taxon>Dikarya</taxon>
        <taxon>Basidiomycota</taxon>
        <taxon>Agaricomycotina</taxon>
        <taxon>Agaricomycetes</taxon>
        <taxon>Agaricomycetidae</taxon>
        <taxon>Agaricales</taxon>
        <taxon>Marasmiineae</taxon>
        <taxon>Mycenaceae</taxon>
        <taxon>Mycena</taxon>
    </lineage>
</organism>
<keyword evidence="2" id="KW-1185">Reference proteome</keyword>
<dbReference type="EMBL" id="JARIHO010000066">
    <property type="protein sequence ID" value="KAJ7314681.1"/>
    <property type="molecule type" value="Genomic_DNA"/>
</dbReference>
<accession>A0AAD6ZBS7</accession>
<protein>
    <submittedName>
        <fullName evidence="1">Uncharacterized protein</fullName>
    </submittedName>
</protein>
<dbReference type="AlphaFoldDB" id="A0AAD6ZBS7"/>
<name>A0AAD6ZBS7_9AGAR</name>
<comment type="caution">
    <text evidence="1">The sequence shown here is derived from an EMBL/GenBank/DDBJ whole genome shotgun (WGS) entry which is preliminary data.</text>
</comment>
<evidence type="ECO:0000313" key="2">
    <source>
        <dbReference type="Proteomes" id="UP001218218"/>
    </source>
</evidence>
<proteinExistence type="predicted"/>
<sequence>MEYLLAPYNSAMRLGMGFNLFTQQLCINEAVKTTDNQTATKKNLRSQYKKGEMESSTSQVVTWSTKFVDHISEVTDSLNISSITVCSLEIKCDAIGGGGGASTHFIDSNKFKESNLNYFIQVKVTNEQLVVHDVTEFCPIANISDADFTCVYGDSFISGFIEDGEFNVLVSIKLKDRSKAKEIGGQLKIKLDLKAASVKGTAEGNKKDLKFSYEGKTTTSVSWTGGGDIKDESVIDWTFATLKAVAMELPEHVMACPMCTNAILMKYTSLKSFHERTLKGSPLDTTQASKNAGVYSSALLNAYMDFKVMWRNIQMGKLAYRSILSNTGSAGRDGSTATQKQMVKVGLNEPIEEPLLPNALTLYPAIIFGLDKARRDCRFEMIKIVKEVDAVTHDPKVAINLSCNLSPAVFHLLLPVRAHRPF</sequence>
<evidence type="ECO:0000313" key="1">
    <source>
        <dbReference type="EMBL" id="KAJ7314681.1"/>
    </source>
</evidence>